<feature type="domain" description="EAL" evidence="1">
    <location>
        <begin position="1"/>
        <end position="226"/>
    </location>
</feature>
<accession>A0AB34V9W0</accession>
<dbReference type="PROSITE" id="PS50883">
    <property type="entry name" value="EAL"/>
    <property type="match status" value="1"/>
</dbReference>
<dbReference type="AlphaFoldDB" id="A0AB34V9W0"/>
<reference evidence="2 3" key="1">
    <citation type="journal article" date="2016" name="Front. Microbiol.">
        <title>Genomic Resource of Rice Seed Associated Bacteria.</title>
        <authorList>
            <person name="Midha S."/>
            <person name="Bansal K."/>
            <person name="Sharma S."/>
            <person name="Kumar N."/>
            <person name="Patil P.P."/>
            <person name="Chaudhry V."/>
            <person name="Patil P.B."/>
        </authorList>
    </citation>
    <scope>NUCLEOTIDE SEQUENCE [LARGE SCALE GENOMIC DNA]</scope>
    <source>
        <strain evidence="2 3">RSA13</strain>
    </source>
</reference>
<dbReference type="InterPro" id="IPR001633">
    <property type="entry name" value="EAL_dom"/>
</dbReference>
<dbReference type="Proteomes" id="UP000072520">
    <property type="component" value="Unassembled WGS sequence"/>
</dbReference>
<gene>
    <name evidence="2" type="ORF">RSA13_20145</name>
</gene>
<name>A0AB34V9W0_9GAMM</name>
<dbReference type="EMBL" id="LDSI01000031">
    <property type="protein sequence ID" value="KTS93871.1"/>
    <property type="molecule type" value="Genomic_DNA"/>
</dbReference>
<dbReference type="PANTHER" id="PTHR33121:SF78">
    <property type="entry name" value="CYCLIC DI-GMP PHOSPHODIESTERASE PDEH"/>
    <property type="match status" value="1"/>
</dbReference>
<dbReference type="InterPro" id="IPR050706">
    <property type="entry name" value="Cyclic-di-GMP_PDE-like"/>
</dbReference>
<evidence type="ECO:0000259" key="1">
    <source>
        <dbReference type="PROSITE" id="PS50883"/>
    </source>
</evidence>
<comment type="caution">
    <text evidence="2">The sequence shown here is derived from an EMBL/GenBank/DDBJ whole genome shotgun (WGS) entry which is preliminary data.</text>
</comment>
<sequence length="226" mass="26209">MGMEIHNLDNNNRAWWFIAEPVVNNASTLIAVEVLTRFAAPGTPCFHIAKLNKHQKIKLLREQLSLIDKKRHFFEENQLLCSVNVDLEMAFALLEERDIVELATAHSFLRIEVAEHFPDLAQGLNNPLLRELHNKYTLWLDDFGSAASHFPCLQRGMYEAVKMDKHFFWRHQNSPVWQATLAEIKHYCEFIIVEGVETAQHFEFARPHAAAFQGYLFEAFLFDTLA</sequence>
<dbReference type="Pfam" id="PF00563">
    <property type="entry name" value="EAL"/>
    <property type="match status" value="1"/>
</dbReference>
<proteinExistence type="predicted"/>
<evidence type="ECO:0000313" key="2">
    <source>
        <dbReference type="EMBL" id="KTS93871.1"/>
    </source>
</evidence>
<dbReference type="PANTHER" id="PTHR33121">
    <property type="entry name" value="CYCLIC DI-GMP PHOSPHODIESTERASE PDEF"/>
    <property type="match status" value="1"/>
</dbReference>
<evidence type="ECO:0000313" key="3">
    <source>
        <dbReference type="Proteomes" id="UP000072520"/>
    </source>
</evidence>
<organism evidence="2 3">
    <name type="scientific">Pantoea stewartii</name>
    <dbReference type="NCBI Taxonomy" id="66269"/>
    <lineage>
        <taxon>Bacteria</taxon>
        <taxon>Pseudomonadati</taxon>
        <taxon>Pseudomonadota</taxon>
        <taxon>Gammaproteobacteria</taxon>
        <taxon>Enterobacterales</taxon>
        <taxon>Erwiniaceae</taxon>
        <taxon>Pantoea</taxon>
    </lineage>
</organism>
<dbReference type="InterPro" id="IPR035919">
    <property type="entry name" value="EAL_sf"/>
</dbReference>
<dbReference type="RefSeq" id="WP_058708679.1">
    <property type="nucleotide sequence ID" value="NZ_JACETZ010000003.1"/>
</dbReference>
<dbReference type="Gene3D" id="3.20.20.450">
    <property type="entry name" value="EAL domain"/>
    <property type="match status" value="1"/>
</dbReference>
<dbReference type="GO" id="GO:0071111">
    <property type="term" value="F:cyclic-guanylate-specific phosphodiesterase activity"/>
    <property type="evidence" value="ECO:0007669"/>
    <property type="project" value="InterPro"/>
</dbReference>
<protein>
    <submittedName>
        <fullName evidence="2">Diguanylate phosphodiesterase</fullName>
    </submittedName>
</protein>
<dbReference type="SUPFAM" id="SSF141868">
    <property type="entry name" value="EAL domain-like"/>
    <property type="match status" value="1"/>
</dbReference>
<dbReference type="SMART" id="SM00052">
    <property type="entry name" value="EAL"/>
    <property type="match status" value="1"/>
</dbReference>